<evidence type="ECO:0000256" key="3">
    <source>
        <dbReference type="SAM" id="MobiDB-lite"/>
    </source>
</evidence>
<feature type="domain" description="Protein kinase" evidence="4">
    <location>
        <begin position="60"/>
        <end position="306"/>
    </location>
</feature>
<keyword evidence="1" id="KW-0547">Nucleotide-binding</keyword>
<keyword evidence="6" id="KW-1185">Reference proteome</keyword>
<organism evidence="5 6">
    <name type="scientific">Racocetra fulgida</name>
    <dbReference type="NCBI Taxonomy" id="60492"/>
    <lineage>
        <taxon>Eukaryota</taxon>
        <taxon>Fungi</taxon>
        <taxon>Fungi incertae sedis</taxon>
        <taxon>Mucoromycota</taxon>
        <taxon>Glomeromycotina</taxon>
        <taxon>Glomeromycetes</taxon>
        <taxon>Diversisporales</taxon>
        <taxon>Gigasporaceae</taxon>
        <taxon>Racocetra</taxon>
    </lineage>
</organism>
<reference evidence="5" key="1">
    <citation type="submission" date="2021-06" db="EMBL/GenBank/DDBJ databases">
        <authorList>
            <person name="Kallberg Y."/>
            <person name="Tangrot J."/>
            <person name="Rosling A."/>
        </authorList>
    </citation>
    <scope>NUCLEOTIDE SEQUENCE</scope>
    <source>
        <strain evidence="5">IN212</strain>
    </source>
</reference>
<evidence type="ECO:0000313" key="6">
    <source>
        <dbReference type="Proteomes" id="UP000789396"/>
    </source>
</evidence>
<dbReference type="PROSITE" id="PS50011">
    <property type="entry name" value="PROTEIN_KINASE_DOM"/>
    <property type="match status" value="1"/>
</dbReference>
<keyword evidence="2" id="KW-0067">ATP-binding</keyword>
<comment type="caution">
    <text evidence="5">The sequence shown here is derived from an EMBL/GenBank/DDBJ whole genome shotgun (WGS) entry which is preliminary data.</text>
</comment>
<dbReference type="OrthoDB" id="6718656at2759"/>
<dbReference type="AlphaFoldDB" id="A0A9N9B8K1"/>
<dbReference type="SUPFAM" id="SSF56112">
    <property type="entry name" value="Protein kinase-like (PK-like)"/>
    <property type="match status" value="1"/>
</dbReference>
<dbReference type="Gene3D" id="1.10.510.10">
    <property type="entry name" value="Transferase(Phosphotransferase) domain 1"/>
    <property type="match status" value="1"/>
</dbReference>
<accession>A0A9N9B8K1</accession>
<evidence type="ECO:0000313" key="5">
    <source>
        <dbReference type="EMBL" id="CAG8559294.1"/>
    </source>
</evidence>
<dbReference type="GO" id="GO:0005524">
    <property type="term" value="F:ATP binding"/>
    <property type="evidence" value="ECO:0007669"/>
    <property type="project" value="UniProtKB-KW"/>
</dbReference>
<dbReference type="PANTHER" id="PTHR44329:SF298">
    <property type="entry name" value="MIXED LINEAGE KINASE DOMAIN-LIKE PROTEIN"/>
    <property type="match status" value="1"/>
</dbReference>
<sequence>MSSCDHCKKRFLGYPETFCRRKFRPQQECENPAIREFLQDIQKNSAFCNNFIDWVPDTDVNYEKSHRKNEFSEVFLGKWMPLSSLNIVLKVLRDSRNIDHKFLNEFRIHHQCLGKCAIPFYGLTLYPKTLDYAMIMKRAVHGDLCNYIHTHKFQLSWAERIKILVNITKALEHLHSLDLIHHDFHCKNILVDEDDKIFICDFGLSRAINLQTGVLPYIAPEVLRGKQYTKKSDIYSLGIIIWELTSFTRPFNKEFHDVNLALKIVMGGRPEITNDTPKPYKVVMEKCWDNDPLKRPETSELLQIFNDMPNDLRQNIETIQSFRSNDEQDSDSDMYEQESVRNNGKAVL</sequence>
<dbReference type="Proteomes" id="UP000789396">
    <property type="component" value="Unassembled WGS sequence"/>
</dbReference>
<name>A0A9N9B8K1_9GLOM</name>
<dbReference type="InterPro" id="IPR001245">
    <property type="entry name" value="Ser-Thr/Tyr_kinase_cat_dom"/>
</dbReference>
<feature type="region of interest" description="Disordered" evidence="3">
    <location>
        <begin position="323"/>
        <end position="348"/>
    </location>
</feature>
<feature type="compositionally biased region" description="Acidic residues" evidence="3">
    <location>
        <begin position="327"/>
        <end position="336"/>
    </location>
</feature>
<dbReference type="InterPro" id="IPR000719">
    <property type="entry name" value="Prot_kinase_dom"/>
</dbReference>
<gene>
    <name evidence="5" type="ORF">RFULGI_LOCUS4990</name>
</gene>
<dbReference type="InterPro" id="IPR011009">
    <property type="entry name" value="Kinase-like_dom_sf"/>
</dbReference>
<proteinExistence type="predicted"/>
<dbReference type="GO" id="GO:0004674">
    <property type="term" value="F:protein serine/threonine kinase activity"/>
    <property type="evidence" value="ECO:0007669"/>
    <property type="project" value="TreeGrafter"/>
</dbReference>
<dbReference type="EMBL" id="CAJVPZ010005282">
    <property type="protein sequence ID" value="CAG8559294.1"/>
    <property type="molecule type" value="Genomic_DNA"/>
</dbReference>
<dbReference type="InterPro" id="IPR051681">
    <property type="entry name" value="Ser/Thr_Kinases-Pseudokinases"/>
</dbReference>
<dbReference type="Pfam" id="PF07714">
    <property type="entry name" value="PK_Tyr_Ser-Thr"/>
    <property type="match status" value="1"/>
</dbReference>
<dbReference type="PANTHER" id="PTHR44329">
    <property type="entry name" value="SERINE/THREONINE-PROTEIN KINASE TNNI3K-RELATED"/>
    <property type="match status" value="1"/>
</dbReference>
<protein>
    <submittedName>
        <fullName evidence="5">15827_t:CDS:1</fullName>
    </submittedName>
</protein>
<evidence type="ECO:0000256" key="2">
    <source>
        <dbReference type="ARBA" id="ARBA00022840"/>
    </source>
</evidence>
<evidence type="ECO:0000256" key="1">
    <source>
        <dbReference type="ARBA" id="ARBA00022741"/>
    </source>
</evidence>
<evidence type="ECO:0000259" key="4">
    <source>
        <dbReference type="PROSITE" id="PS50011"/>
    </source>
</evidence>